<dbReference type="RefSeq" id="XP_010246514.1">
    <property type="nucleotide sequence ID" value="XM_010248212.1"/>
</dbReference>
<dbReference type="GeneID" id="104589780"/>
<dbReference type="Pfam" id="PF03478">
    <property type="entry name" value="Beta-prop_KIB1-4"/>
    <property type="match status" value="1"/>
</dbReference>
<dbReference type="InParanoid" id="A0A1U7ZES0"/>
<accession>A0A1U7ZES0</accession>
<sequence>MLFFKESALRMRKSSGSLPLGTTTLFTKWLCSSNPSQHPDDYVVIIICGLQRHLVLCRATDKSWTSLPGGDYYEDIIHYEGKFYAVRKNGSIESWDFAFSFPKRRDVATVKVVGLPCKKKYLIKTSEYLLLVGRSVRYQEIDSFNGFYKTLGFDVFKLEEEEQGGNTTKPSWVQVKNIGDNVLFLGESESISLRELPECSEDCIYFTDDDEGARLNINTLLGGRDLGVFSIQDGIIKPYYPNNARRLFPRPIRLQLLTPPVWFAE</sequence>
<keyword evidence="2" id="KW-1185">Reference proteome</keyword>
<gene>
    <name evidence="3" type="primary">LOC104589780</name>
</gene>
<dbReference type="FunCoup" id="A0A1U7ZES0">
    <property type="interactions" value="153"/>
</dbReference>
<dbReference type="PANTHER" id="PTHR44259">
    <property type="entry name" value="OS07G0183000 PROTEIN-RELATED"/>
    <property type="match status" value="1"/>
</dbReference>
<proteinExistence type="predicted"/>
<name>A0A1U7ZES0_NELNU</name>
<evidence type="ECO:0000313" key="2">
    <source>
        <dbReference type="Proteomes" id="UP000189703"/>
    </source>
</evidence>
<feature type="domain" description="KIB1-4 beta-propeller" evidence="1">
    <location>
        <begin position="26"/>
        <end position="230"/>
    </location>
</feature>
<reference evidence="3" key="1">
    <citation type="submission" date="2025-08" db="UniProtKB">
        <authorList>
            <consortium name="RefSeq"/>
        </authorList>
    </citation>
    <scope>IDENTIFICATION</scope>
</reference>
<dbReference type="STRING" id="4432.A0A1U7ZES0"/>
<organism evidence="2 3">
    <name type="scientific">Nelumbo nucifera</name>
    <name type="common">Sacred lotus</name>
    <dbReference type="NCBI Taxonomy" id="4432"/>
    <lineage>
        <taxon>Eukaryota</taxon>
        <taxon>Viridiplantae</taxon>
        <taxon>Streptophyta</taxon>
        <taxon>Embryophyta</taxon>
        <taxon>Tracheophyta</taxon>
        <taxon>Spermatophyta</taxon>
        <taxon>Magnoliopsida</taxon>
        <taxon>Proteales</taxon>
        <taxon>Nelumbonaceae</taxon>
        <taxon>Nelumbo</taxon>
    </lineage>
</organism>
<evidence type="ECO:0000313" key="3">
    <source>
        <dbReference type="RefSeq" id="XP_010246514.1"/>
    </source>
</evidence>
<dbReference type="KEGG" id="nnu:104589780"/>
<dbReference type="AlphaFoldDB" id="A0A1U7ZES0"/>
<dbReference type="OrthoDB" id="642536at2759"/>
<dbReference type="InterPro" id="IPR005174">
    <property type="entry name" value="KIB1-4_b-propeller"/>
</dbReference>
<evidence type="ECO:0000259" key="1">
    <source>
        <dbReference type="Pfam" id="PF03478"/>
    </source>
</evidence>
<protein>
    <submittedName>
        <fullName evidence="3">F-box protein At2g16290</fullName>
    </submittedName>
</protein>
<dbReference type="InterPro" id="IPR050942">
    <property type="entry name" value="F-box_BR-signaling"/>
</dbReference>
<dbReference type="PANTHER" id="PTHR44259:SF114">
    <property type="entry name" value="OS06G0707300 PROTEIN"/>
    <property type="match status" value="1"/>
</dbReference>
<dbReference type="OMA" id="IMVMARE"/>
<dbReference type="Proteomes" id="UP000189703">
    <property type="component" value="Unplaced"/>
</dbReference>